<dbReference type="EMBL" id="PUIN01000014">
    <property type="protein sequence ID" value="PQP00328.1"/>
    <property type="molecule type" value="Genomic_DNA"/>
</dbReference>
<evidence type="ECO:0000313" key="2">
    <source>
        <dbReference type="EMBL" id="PQP00328.1"/>
    </source>
</evidence>
<organism evidence="2 3">
    <name type="scientific">Pseudomonas frederiksbergensis</name>
    <dbReference type="NCBI Taxonomy" id="104087"/>
    <lineage>
        <taxon>Bacteria</taxon>
        <taxon>Pseudomonadati</taxon>
        <taxon>Pseudomonadota</taxon>
        <taxon>Gammaproteobacteria</taxon>
        <taxon>Pseudomonadales</taxon>
        <taxon>Pseudomonadaceae</taxon>
        <taxon>Pseudomonas</taxon>
    </lineage>
</organism>
<comment type="caution">
    <text evidence="2">The sequence shown here is derived from an EMBL/GenBank/DDBJ whole genome shotgun (WGS) entry which is preliminary data.</text>
</comment>
<evidence type="ECO:0000313" key="3">
    <source>
        <dbReference type="Proteomes" id="UP000239687"/>
    </source>
</evidence>
<gene>
    <name evidence="2" type="ORF">C5612_22800</name>
</gene>
<feature type="compositionally biased region" description="Polar residues" evidence="1">
    <location>
        <begin position="18"/>
        <end position="29"/>
    </location>
</feature>
<dbReference type="AlphaFoldDB" id="A0A2S8HCT9"/>
<feature type="region of interest" description="Disordered" evidence="1">
    <location>
        <begin position="1"/>
        <end position="70"/>
    </location>
</feature>
<evidence type="ECO:0000256" key="1">
    <source>
        <dbReference type="SAM" id="MobiDB-lite"/>
    </source>
</evidence>
<protein>
    <submittedName>
        <fullName evidence="2">Uncharacterized protein</fullName>
    </submittedName>
</protein>
<dbReference type="Proteomes" id="UP000239687">
    <property type="component" value="Unassembled WGS sequence"/>
</dbReference>
<feature type="compositionally biased region" description="Basic residues" evidence="1">
    <location>
        <begin position="30"/>
        <end position="45"/>
    </location>
</feature>
<feature type="compositionally biased region" description="Basic and acidic residues" evidence="1">
    <location>
        <begin position="58"/>
        <end position="70"/>
    </location>
</feature>
<sequence>MLTGRPLSRASPLPQGHGANTKSVNTASQKAKRRFYRRQKRRRPNASKGSVHEQGNQNDDRDRHAEQEQQ</sequence>
<accession>A0A2S8HCT9</accession>
<reference evidence="2 3" key="1">
    <citation type="submission" date="2018-02" db="EMBL/GenBank/DDBJ databases">
        <title>Draft genome sequencing of Pseudomonas frederiksbergensis 11-D3.</title>
        <authorList>
            <person name="Zheng B.-X."/>
        </authorList>
    </citation>
    <scope>NUCLEOTIDE SEQUENCE [LARGE SCALE GENOMIC DNA]</scope>
    <source>
        <strain evidence="2 3">11-D3</strain>
    </source>
</reference>
<proteinExistence type="predicted"/>
<name>A0A2S8HCT9_9PSED</name>